<reference evidence="4 5" key="1">
    <citation type="submission" date="2020-02" db="EMBL/GenBank/DDBJ databases">
        <title>Characterization of phylogenetic diversity of novel bifidobacterial species isolated in Czech ZOOs.</title>
        <authorList>
            <person name="Lugli G.A."/>
            <person name="Vera N.B."/>
            <person name="Ventura M."/>
        </authorList>
    </citation>
    <scope>NUCLEOTIDE SEQUENCE [LARGE SCALE GENOMIC DNA]</scope>
    <source>
        <strain evidence="4 5">DSM 109960</strain>
    </source>
</reference>
<dbReference type="Pfam" id="PF00440">
    <property type="entry name" value="TetR_N"/>
    <property type="match status" value="1"/>
</dbReference>
<dbReference type="InterPro" id="IPR001647">
    <property type="entry name" value="HTH_TetR"/>
</dbReference>
<dbReference type="RefSeq" id="WP_169079833.1">
    <property type="nucleotide sequence ID" value="NZ_JAAIIF010000008.1"/>
</dbReference>
<keyword evidence="1 2" id="KW-0238">DNA-binding</keyword>
<evidence type="ECO:0000259" key="3">
    <source>
        <dbReference type="PROSITE" id="PS50977"/>
    </source>
</evidence>
<dbReference type="EMBL" id="JAAIIF010000008">
    <property type="protein sequence ID" value="NMM96239.1"/>
    <property type="molecule type" value="Genomic_DNA"/>
</dbReference>
<dbReference type="SUPFAM" id="SSF46689">
    <property type="entry name" value="Homeodomain-like"/>
    <property type="match status" value="1"/>
</dbReference>
<evidence type="ECO:0000256" key="1">
    <source>
        <dbReference type="ARBA" id="ARBA00023125"/>
    </source>
</evidence>
<evidence type="ECO:0000256" key="2">
    <source>
        <dbReference type="PROSITE-ProRule" id="PRU00335"/>
    </source>
</evidence>
<dbReference type="PANTHER" id="PTHR43479:SF7">
    <property type="entry name" value="TETR-FAMILY TRANSCRIPTIONAL REGULATOR"/>
    <property type="match status" value="1"/>
</dbReference>
<dbReference type="InterPro" id="IPR050624">
    <property type="entry name" value="HTH-type_Tx_Regulator"/>
</dbReference>
<feature type="DNA-binding region" description="H-T-H motif" evidence="2">
    <location>
        <begin position="51"/>
        <end position="70"/>
    </location>
</feature>
<sequence length="223" mass="25489">MTDRSNSGYADATVTSGRFTGRKDLRVLKTDRLIRESFITLLGEKSYERVTVQDILDHAMINRKTFYNHYRDKDDLAVRMMDGLADQLIAGAERFRQDPTQEHFTMLCNALLGRRNEVLALWEVHTSVGGFRDRLFDLLVGFYKRLAMPTGQDPADTERQAVIYFNLATAQMHMVLQSGGEFTVPELMRDVQAVFRVLQSQTRLFEMTVPAAKTATGTEERPE</sequence>
<feature type="domain" description="HTH tetR-type" evidence="3">
    <location>
        <begin position="28"/>
        <end position="88"/>
    </location>
</feature>
<dbReference type="InterPro" id="IPR009057">
    <property type="entry name" value="Homeodomain-like_sf"/>
</dbReference>
<keyword evidence="5" id="KW-1185">Reference proteome</keyword>
<comment type="caution">
    <text evidence="4">The sequence shown here is derived from an EMBL/GenBank/DDBJ whole genome shotgun (WGS) entry which is preliminary data.</text>
</comment>
<evidence type="ECO:0000313" key="5">
    <source>
        <dbReference type="Proteomes" id="UP000529710"/>
    </source>
</evidence>
<dbReference type="AlphaFoldDB" id="A0A7Y0ETP5"/>
<protein>
    <submittedName>
        <fullName evidence="4">TetR family transcriptional regulator</fullName>
    </submittedName>
</protein>
<dbReference type="Proteomes" id="UP000529710">
    <property type="component" value="Unassembled WGS sequence"/>
</dbReference>
<dbReference type="GO" id="GO:0003677">
    <property type="term" value="F:DNA binding"/>
    <property type="evidence" value="ECO:0007669"/>
    <property type="project" value="UniProtKB-UniRule"/>
</dbReference>
<evidence type="ECO:0000313" key="4">
    <source>
        <dbReference type="EMBL" id="NMM96239.1"/>
    </source>
</evidence>
<dbReference type="Gene3D" id="1.10.357.10">
    <property type="entry name" value="Tetracycline Repressor, domain 2"/>
    <property type="match status" value="1"/>
</dbReference>
<dbReference type="PANTHER" id="PTHR43479">
    <property type="entry name" value="ACREF/ENVCD OPERON REPRESSOR-RELATED"/>
    <property type="match status" value="1"/>
</dbReference>
<accession>A0A7Y0ETP5</accession>
<gene>
    <name evidence="4" type="ORF">G1C98_0975</name>
</gene>
<proteinExistence type="predicted"/>
<organism evidence="4 5">
    <name type="scientific">Bifidobacterium erythrocebi</name>
    <dbReference type="NCBI Taxonomy" id="2675325"/>
    <lineage>
        <taxon>Bacteria</taxon>
        <taxon>Bacillati</taxon>
        <taxon>Actinomycetota</taxon>
        <taxon>Actinomycetes</taxon>
        <taxon>Bifidobacteriales</taxon>
        <taxon>Bifidobacteriaceae</taxon>
        <taxon>Bifidobacterium</taxon>
    </lineage>
</organism>
<dbReference type="PROSITE" id="PS50977">
    <property type="entry name" value="HTH_TETR_2"/>
    <property type="match status" value="1"/>
</dbReference>
<name>A0A7Y0ETP5_9BIFI</name>